<dbReference type="PRINTS" id="PR00723">
    <property type="entry name" value="SUBTILISIN"/>
</dbReference>
<accession>A0A938BKC0</accession>
<comment type="similarity">
    <text evidence="1 5">Belongs to the peptidase S8 family.</text>
</comment>
<feature type="active site" description="Charge relay system" evidence="5">
    <location>
        <position position="207"/>
    </location>
</feature>
<dbReference type="Pfam" id="PF22148">
    <property type="entry name" value="Fervidolysin_NPro-like"/>
    <property type="match status" value="1"/>
</dbReference>
<keyword evidence="2 5" id="KW-0645">Protease</keyword>
<evidence type="ECO:0000313" key="9">
    <source>
        <dbReference type="Proteomes" id="UP000703893"/>
    </source>
</evidence>
<feature type="active site" description="Charge relay system" evidence="5">
    <location>
        <position position="367"/>
    </location>
</feature>
<dbReference type="AlphaFoldDB" id="A0A938BKC0"/>
<comment type="caution">
    <text evidence="8">The sequence shown here is derived from an EMBL/GenBank/DDBJ whole genome shotgun (WGS) entry which is preliminary data.</text>
</comment>
<gene>
    <name evidence="8" type="ORF">FJZ00_13295</name>
</gene>
<dbReference type="PANTHER" id="PTHR43806">
    <property type="entry name" value="PEPTIDASE S8"/>
    <property type="match status" value="1"/>
</dbReference>
<evidence type="ECO:0000259" key="6">
    <source>
        <dbReference type="Pfam" id="PF00082"/>
    </source>
</evidence>
<dbReference type="InterPro" id="IPR015500">
    <property type="entry name" value="Peptidase_S8_subtilisin-rel"/>
</dbReference>
<keyword evidence="3 5" id="KW-0378">Hydrolase</keyword>
<dbReference type="Pfam" id="PF00082">
    <property type="entry name" value="Peptidase_S8"/>
    <property type="match status" value="1"/>
</dbReference>
<name>A0A938BKC0_9BACT</name>
<keyword evidence="4 5" id="KW-0720">Serine protease</keyword>
<dbReference type="PROSITE" id="PS51257">
    <property type="entry name" value="PROKAR_LIPOPROTEIN"/>
    <property type="match status" value="1"/>
</dbReference>
<evidence type="ECO:0000256" key="4">
    <source>
        <dbReference type="ARBA" id="ARBA00022825"/>
    </source>
</evidence>
<feature type="non-terminal residue" evidence="8">
    <location>
        <position position="379"/>
    </location>
</feature>
<dbReference type="InterPro" id="IPR036852">
    <property type="entry name" value="Peptidase_S8/S53_dom_sf"/>
</dbReference>
<evidence type="ECO:0000259" key="7">
    <source>
        <dbReference type="Pfam" id="PF22148"/>
    </source>
</evidence>
<dbReference type="GO" id="GO:0004252">
    <property type="term" value="F:serine-type endopeptidase activity"/>
    <property type="evidence" value="ECO:0007669"/>
    <property type="project" value="UniProtKB-UniRule"/>
</dbReference>
<dbReference type="PROSITE" id="PS00137">
    <property type="entry name" value="SUBTILASE_HIS"/>
    <property type="match status" value="1"/>
</dbReference>
<protein>
    <submittedName>
        <fullName evidence="8">S8 family serine peptidase</fullName>
    </submittedName>
</protein>
<evidence type="ECO:0000256" key="3">
    <source>
        <dbReference type="ARBA" id="ARBA00022801"/>
    </source>
</evidence>
<dbReference type="PROSITE" id="PS00138">
    <property type="entry name" value="SUBTILASE_SER"/>
    <property type="match status" value="1"/>
</dbReference>
<evidence type="ECO:0000256" key="2">
    <source>
        <dbReference type="ARBA" id="ARBA00022670"/>
    </source>
</evidence>
<evidence type="ECO:0000256" key="1">
    <source>
        <dbReference type="ARBA" id="ARBA00011073"/>
    </source>
</evidence>
<dbReference type="InterPro" id="IPR022398">
    <property type="entry name" value="Peptidase_S8_His-AS"/>
</dbReference>
<dbReference type="GO" id="GO:0006508">
    <property type="term" value="P:proteolysis"/>
    <property type="evidence" value="ECO:0007669"/>
    <property type="project" value="UniProtKB-KW"/>
</dbReference>
<dbReference type="EMBL" id="VGJX01000869">
    <property type="protein sequence ID" value="MBM3276122.1"/>
    <property type="molecule type" value="Genomic_DNA"/>
</dbReference>
<dbReference type="InterPro" id="IPR054399">
    <property type="entry name" value="Fervidolysin-like_N_prodom"/>
</dbReference>
<feature type="domain" description="Peptidase S8/S53" evidence="6">
    <location>
        <begin position="162"/>
        <end position="379"/>
    </location>
</feature>
<dbReference type="PANTHER" id="PTHR43806:SF11">
    <property type="entry name" value="CEREVISIN-RELATED"/>
    <property type="match status" value="1"/>
</dbReference>
<dbReference type="InterPro" id="IPR023828">
    <property type="entry name" value="Peptidase_S8_Ser-AS"/>
</dbReference>
<dbReference type="Proteomes" id="UP000703893">
    <property type="component" value="Unassembled WGS sequence"/>
</dbReference>
<evidence type="ECO:0000313" key="8">
    <source>
        <dbReference type="EMBL" id="MBM3276122.1"/>
    </source>
</evidence>
<feature type="domain" description="Fervidolysin-like N-terminal prodomain" evidence="7">
    <location>
        <begin position="37"/>
        <end position="112"/>
    </location>
</feature>
<feature type="active site" description="Charge relay system" evidence="5">
    <location>
        <position position="169"/>
    </location>
</feature>
<sequence>MFFKGGRTIAISALLATGCGVGTNMATLPGGQKATLSAQSVPGQVLVKLRPGVSATSLLSIQNKLGLKAVATHASLAKLGWKVMSYDSSNMQAQSLIATLATEPGVQYAEPNYVVSLPEMRAVPNNNPPAPFNYNDPMAKDQYAIVKGDTAHAHAITLGSAKTILAIVDTGVDWTHPDLKTAEGAERVVKGRDHVANNDNPRDGHGHGTHCAGIAAATANNGEGIVGVASGVTILAEKVLSDSGSGSFASVAGGIVHATDAGAKVISMSLGGRGSSKVLEDAVAYANTKDALVIAAMGNDGRETKSYPAALSGVMAVGSTDSADKRSSFSNFGDWISVSAPGSAILSTLPTFSNQIGKNYGSLSGTSMATPFVAGIAAL</sequence>
<proteinExistence type="inferred from homology"/>
<dbReference type="Gene3D" id="3.40.50.200">
    <property type="entry name" value="Peptidase S8/S53 domain"/>
    <property type="match status" value="1"/>
</dbReference>
<dbReference type="InterPro" id="IPR050131">
    <property type="entry name" value="Peptidase_S8_subtilisin-like"/>
</dbReference>
<evidence type="ECO:0000256" key="5">
    <source>
        <dbReference type="PROSITE-ProRule" id="PRU01240"/>
    </source>
</evidence>
<dbReference type="InterPro" id="IPR000209">
    <property type="entry name" value="Peptidase_S8/S53_dom"/>
</dbReference>
<dbReference type="SUPFAM" id="SSF52743">
    <property type="entry name" value="Subtilisin-like"/>
    <property type="match status" value="1"/>
</dbReference>
<reference evidence="8 9" key="1">
    <citation type="submission" date="2019-03" db="EMBL/GenBank/DDBJ databases">
        <title>Lake Tanganyika Metagenome-Assembled Genomes (MAGs).</title>
        <authorList>
            <person name="Tran P."/>
        </authorList>
    </citation>
    <scope>NUCLEOTIDE SEQUENCE [LARGE SCALE GENOMIC DNA]</scope>
    <source>
        <strain evidence="8">K_DeepCast_65m_m2_236</strain>
    </source>
</reference>
<dbReference type="PROSITE" id="PS51892">
    <property type="entry name" value="SUBTILASE"/>
    <property type="match status" value="1"/>
</dbReference>
<organism evidence="8 9">
    <name type="scientific">Candidatus Tanganyikabacteria bacterium</name>
    <dbReference type="NCBI Taxonomy" id="2961651"/>
    <lineage>
        <taxon>Bacteria</taxon>
        <taxon>Bacillati</taxon>
        <taxon>Candidatus Sericytochromatia</taxon>
        <taxon>Candidatus Tanganyikabacteria</taxon>
    </lineage>
</organism>